<dbReference type="SMART" id="SM00116">
    <property type="entry name" value="CBS"/>
    <property type="match status" value="2"/>
</dbReference>
<dbReference type="NCBIfam" id="TIGR01302">
    <property type="entry name" value="IMP_dehydrog"/>
    <property type="match status" value="1"/>
</dbReference>
<dbReference type="PROSITE" id="PS51371">
    <property type="entry name" value="CBS"/>
    <property type="match status" value="2"/>
</dbReference>
<feature type="active site" description="Proton acceptor" evidence="11">
    <location>
        <position position="412"/>
    </location>
</feature>
<comment type="subunit">
    <text evidence="11">Homotetramer.</text>
</comment>
<comment type="pathway">
    <text evidence="11 14">Purine metabolism; XMP biosynthesis via de novo pathway; XMP from IMP: step 1/1.</text>
</comment>
<comment type="caution">
    <text evidence="11">Lacks conserved residue(s) required for the propagation of feature annotation.</text>
</comment>
<evidence type="ECO:0000256" key="2">
    <source>
        <dbReference type="ARBA" id="ARBA00005502"/>
    </source>
</evidence>
<proteinExistence type="inferred from homology"/>
<evidence type="ECO:0000256" key="3">
    <source>
        <dbReference type="ARBA" id="ARBA00022723"/>
    </source>
</evidence>
<feature type="binding site" description="in other chain" evidence="11">
    <location>
        <position position="311"/>
    </location>
    <ligand>
        <name>K(+)</name>
        <dbReference type="ChEBI" id="CHEBI:29103"/>
        <note>ligand shared between two tetrameric partners</note>
    </ligand>
</feature>
<feature type="domain" description="CBS" evidence="15">
    <location>
        <begin position="165"/>
        <end position="222"/>
    </location>
</feature>
<keyword evidence="3 11" id="KW-0479">Metal-binding</keyword>
<dbReference type="SUPFAM" id="SSF51412">
    <property type="entry name" value="Inosine monophosphate dehydrogenase (IMPDH)"/>
    <property type="match status" value="1"/>
</dbReference>
<feature type="active site" description="Thioimidate intermediate" evidence="11">
    <location>
        <position position="316"/>
    </location>
</feature>
<evidence type="ECO:0000313" key="16">
    <source>
        <dbReference type="EMBL" id="MET3584339.1"/>
    </source>
</evidence>
<sequence>MARIIESATGADALTFDDVLLQPGHSEIMPGQTNIATRIAQDIDLNLPILSSAMDTVTEGRLAIAMAQAGGIGVIHRNLTPSEQAEEVRQVKKFESGMVVNPVTIGPDASLAEALSLMKIHGISGIPVVENGGNGGQKTGRLVGILTNRDVRFASDPAQKIYELMTRENLITVNDNVDQSEAKRLLHKHRIEKLLVVDGQGHCVGLITVKDIEKSQLNPNASKDAQGRLRAAAAISVGDDGFERAERLIDAGVDLLVVDTAHGHSQRVLDAVTRVKKLSNSVRVMAGNVATSDGTKALIDAGADAVKVGIGPGSICTTRIVAGVGVPQLAAIMAAVQAAQDQNIPIIADGGIKFSGDLAKAIAAGASAVMVGSLLAGTDESPGEVYLYQGRSFKAYRGMGSVGAMARGSADRYFQAEVRDTLKLVPEGIEGQVPYKGPVSAVLHQLAGGLKAAMGYVGGANIAEYQEKATFVKISGAGLRESHPHGITITRESPNYPGGA</sequence>
<comment type="similarity">
    <text evidence="2 11 13">Belongs to the IMPDH/GMPR family.</text>
</comment>
<feature type="binding site" evidence="11">
    <location>
        <position position="482"/>
    </location>
    <ligand>
        <name>K(+)</name>
        <dbReference type="ChEBI" id="CHEBI:29103"/>
        <note>ligand shared between two tetrameric partners</note>
    </ligand>
</feature>
<comment type="catalytic activity">
    <reaction evidence="10 11 14">
        <text>IMP + NAD(+) + H2O = XMP + NADH + H(+)</text>
        <dbReference type="Rhea" id="RHEA:11708"/>
        <dbReference type="ChEBI" id="CHEBI:15377"/>
        <dbReference type="ChEBI" id="CHEBI:15378"/>
        <dbReference type="ChEBI" id="CHEBI:57464"/>
        <dbReference type="ChEBI" id="CHEBI:57540"/>
        <dbReference type="ChEBI" id="CHEBI:57945"/>
        <dbReference type="ChEBI" id="CHEBI:58053"/>
        <dbReference type="EC" id="1.1.1.205"/>
    </reaction>
</comment>
<dbReference type="SMART" id="SM01240">
    <property type="entry name" value="IMPDH"/>
    <property type="match status" value="1"/>
</dbReference>
<evidence type="ECO:0000259" key="15">
    <source>
        <dbReference type="PROSITE" id="PS51371"/>
    </source>
</evidence>
<evidence type="ECO:0000256" key="5">
    <source>
        <dbReference type="ARBA" id="ARBA00022755"/>
    </source>
</evidence>
<dbReference type="Pfam" id="PF00478">
    <property type="entry name" value="IMPDH"/>
    <property type="match status" value="1"/>
</dbReference>
<feature type="binding site" evidence="11">
    <location>
        <position position="427"/>
    </location>
    <ligand>
        <name>IMP</name>
        <dbReference type="ChEBI" id="CHEBI:58053"/>
    </ligand>
</feature>
<evidence type="ECO:0000256" key="11">
    <source>
        <dbReference type="HAMAP-Rule" id="MF_01964"/>
    </source>
</evidence>
<dbReference type="InterPro" id="IPR000644">
    <property type="entry name" value="CBS_dom"/>
</dbReference>
<dbReference type="InterPro" id="IPR015875">
    <property type="entry name" value="IMP_DH/GMP_Rdtase_CS"/>
</dbReference>
<reference evidence="16 17" key="1">
    <citation type="submission" date="2024-06" db="EMBL/GenBank/DDBJ databases">
        <title>Genomic Encyclopedia of Type Strains, Phase IV (KMG-IV): sequencing the most valuable type-strain genomes for metagenomic binning, comparative biology and taxonomic classification.</title>
        <authorList>
            <person name="Goeker M."/>
        </authorList>
    </citation>
    <scope>NUCLEOTIDE SEQUENCE [LARGE SCALE GENOMIC DNA]</scope>
    <source>
        <strain evidence="16 17">DSM 105042</strain>
    </source>
</reference>
<comment type="function">
    <text evidence="11">Catalyzes the conversion of inosine 5'-phosphate (IMP) to xanthosine 5'-phosphate (XMP), the first committed and rate-limiting step in the de novo synthesis of guanine nucleotides, and therefore plays an important role in the regulation of cell growth.</text>
</comment>
<feature type="binding site" evidence="11">
    <location>
        <begin position="372"/>
        <end position="373"/>
    </location>
    <ligand>
        <name>IMP</name>
        <dbReference type="ChEBI" id="CHEBI:58053"/>
    </ligand>
</feature>
<dbReference type="SUPFAM" id="SSF54631">
    <property type="entry name" value="CBS-domain pair"/>
    <property type="match status" value="1"/>
</dbReference>
<dbReference type="EC" id="1.1.1.205" evidence="11 14"/>
<keyword evidence="7 11" id="KW-0560">Oxidoreductase</keyword>
<keyword evidence="4 11" id="KW-0332">GMP biosynthesis</keyword>
<keyword evidence="6 11" id="KW-0630">Potassium</keyword>
<protein>
    <recommendedName>
        <fullName evidence="11 14">Inosine-5'-monophosphate dehydrogenase</fullName>
        <shortName evidence="11">IMP dehydrogenase</shortName>
        <shortName evidence="11">IMPD</shortName>
        <shortName evidence="11">IMPDH</shortName>
        <ecNumber evidence="11 14">1.1.1.205</ecNumber>
    </recommendedName>
</protein>
<organism evidence="16 17">
    <name type="scientific">Pseudorhizobium tarimense</name>
    <dbReference type="NCBI Taxonomy" id="1079109"/>
    <lineage>
        <taxon>Bacteria</taxon>
        <taxon>Pseudomonadati</taxon>
        <taxon>Pseudomonadota</taxon>
        <taxon>Alphaproteobacteria</taxon>
        <taxon>Hyphomicrobiales</taxon>
        <taxon>Rhizobiaceae</taxon>
        <taxon>Rhizobium/Agrobacterium group</taxon>
        <taxon>Pseudorhizobium</taxon>
    </lineage>
</organism>
<keyword evidence="9 12" id="KW-0129">CBS domain</keyword>
<feature type="binding site" evidence="11">
    <location>
        <begin position="349"/>
        <end position="351"/>
    </location>
    <ligand>
        <name>IMP</name>
        <dbReference type="ChEBI" id="CHEBI:58053"/>
    </ligand>
</feature>
<evidence type="ECO:0000256" key="4">
    <source>
        <dbReference type="ARBA" id="ARBA00022749"/>
    </source>
</evidence>
<feature type="binding site" evidence="11">
    <location>
        <position position="481"/>
    </location>
    <ligand>
        <name>K(+)</name>
        <dbReference type="ChEBI" id="CHEBI:29103"/>
        <note>ligand shared between two tetrameric partners</note>
    </ligand>
</feature>
<evidence type="ECO:0000256" key="14">
    <source>
        <dbReference type="RuleBase" id="RU003928"/>
    </source>
</evidence>
<keyword evidence="5 11" id="KW-0658">Purine biosynthesis</keyword>
<comment type="activity regulation">
    <text evidence="11">Mycophenolic acid (MPA) is a non-competitive inhibitor that prevents formation of the closed enzyme conformation by binding to the same site as the amobile flap. In contrast, mizoribine monophosphate (MZP) is a competitive inhibitor that induces the closed conformation. MPA is a potent inhibitor of mammalian IMPDHs but a poor inhibitor of the bacterial enzymes. MZP is a more potent inhibitor of bacterial IMPDH.</text>
</comment>
<evidence type="ECO:0000256" key="9">
    <source>
        <dbReference type="ARBA" id="ARBA00023122"/>
    </source>
</evidence>
<feature type="domain" description="CBS" evidence="15">
    <location>
        <begin position="98"/>
        <end position="164"/>
    </location>
</feature>
<keyword evidence="17" id="KW-1185">Reference proteome</keyword>
<feature type="binding site" description="in other chain" evidence="11">
    <location>
        <position position="316"/>
    </location>
    <ligand>
        <name>K(+)</name>
        <dbReference type="ChEBI" id="CHEBI:29103"/>
        <note>ligand shared between two tetrameric partners</note>
    </ligand>
</feature>
<dbReference type="RefSeq" id="WP_247242354.1">
    <property type="nucleotide sequence ID" value="NZ_JALJRA010000001.1"/>
</dbReference>
<evidence type="ECO:0000313" key="17">
    <source>
        <dbReference type="Proteomes" id="UP001549031"/>
    </source>
</evidence>
<dbReference type="PANTHER" id="PTHR11911">
    <property type="entry name" value="INOSINE-5-MONOPHOSPHATE DEHYDROGENASE RELATED"/>
    <property type="match status" value="1"/>
</dbReference>
<gene>
    <name evidence="11" type="primary">guaB</name>
    <name evidence="16" type="ORF">ABID21_000431</name>
</gene>
<feature type="binding site" evidence="11">
    <location>
        <begin position="309"/>
        <end position="311"/>
    </location>
    <ligand>
        <name>NAD(+)</name>
        <dbReference type="ChEBI" id="CHEBI:57540"/>
    </ligand>
</feature>
<dbReference type="Gene3D" id="3.20.20.70">
    <property type="entry name" value="Aldolase class I"/>
    <property type="match status" value="1"/>
</dbReference>
<dbReference type="InterPro" id="IPR013785">
    <property type="entry name" value="Aldolase_TIM"/>
</dbReference>
<dbReference type="CDD" id="cd00381">
    <property type="entry name" value="IMPDH"/>
    <property type="match status" value="1"/>
</dbReference>
<comment type="caution">
    <text evidence="16">The sequence shown here is derived from an EMBL/GenBank/DDBJ whole genome shotgun (WGS) entry which is preliminary data.</text>
</comment>
<evidence type="ECO:0000256" key="8">
    <source>
        <dbReference type="ARBA" id="ARBA00023027"/>
    </source>
</evidence>
<dbReference type="HAMAP" id="MF_01964">
    <property type="entry name" value="IMPDH"/>
    <property type="match status" value="1"/>
</dbReference>
<feature type="binding site" evidence="11">
    <location>
        <position position="259"/>
    </location>
    <ligand>
        <name>NAD(+)</name>
        <dbReference type="ChEBI" id="CHEBI:57540"/>
    </ligand>
</feature>
<dbReference type="Pfam" id="PF00571">
    <property type="entry name" value="CBS"/>
    <property type="match status" value="2"/>
</dbReference>
<keyword evidence="8 11" id="KW-0520">NAD</keyword>
<accession>A0ABV2H1D1</accession>
<comment type="cofactor">
    <cofactor evidence="1 11">
        <name>K(+)</name>
        <dbReference type="ChEBI" id="CHEBI:29103"/>
    </cofactor>
</comment>
<evidence type="ECO:0000256" key="7">
    <source>
        <dbReference type="ARBA" id="ARBA00023002"/>
    </source>
</evidence>
<evidence type="ECO:0000256" key="10">
    <source>
        <dbReference type="ARBA" id="ARBA00048028"/>
    </source>
</evidence>
<dbReference type="InterPro" id="IPR001093">
    <property type="entry name" value="IMP_DH_GMPRt"/>
</dbReference>
<evidence type="ECO:0000256" key="12">
    <source>
        <dbReference type="PROSITE-ProRule" id="PRU00703"/>
    </source>
</evidence>
<feature type="binding site" evidence="11">
    <location>
        <begin position="396"/>
        <end position="400"/>
    </location>
    <ligand>
        <name>IMP</name>
        <dbReference type="ChEBI" id="CHEBI:58053"/>
    </ligand>
</feature>
<dbReference type="EMBL" id="JBEPLJ010000001">
    <property type="protein sequence ID" value="MET3584339.1"/>
    <property type="molecule type" value="Genomic_DNA"/>
</dbReference>
<dbReference type="CDD" id="cd04601">
    <property type="entry name" value="CBS_pair_IMPDH"/>
    <property type="match status" value="1"/>
</dbReference>
<feature type="binding site" evidence="11">
    <location>
        <position position="483"/>
    </location>
    <ligand>
        <name>K(+)</name>
        <dbReference type="ChEBI" id="CHEBI:29103"/>
        <note>ligand shared between two tetrameric partners</note>
    </ligand>
</feature>
<name>A0ABV2H1D1_9HYPH</name>
<evidence type="ECO:0000256" key="6">
    <source>
        <dbReference type="ARBA" id="ARBA00022958"/>
    </source>
</evidence>
<dbReference type="PIRSF" id="PIRSF000130">
    <property type="entry name" value="IMPDH"/>
    <property type="match status" value="1"/>
</dbReference>
<dbReference type="InterPro" id="IPR005990">
    <property type="entry name" value="IMP_DH"/>
</dbReference>
<dbReference type="Proteomes" id="UP001549031">
    <property type="component" value="Unassembled WGS sequence"/>
</dbReference>
<evidence type="ECO:0000256" key="13">
    <source>
        <dbReference type="RuleBase" id="RU003927"/>
    </source>
</evidence>
<feature type="binding site" description="in other chain" evidence="11">
    <location>
        <position position="313"/>
    </location>
    <ligand>
        <name>K(+)</name>
        <dbReference type="ChEBI" id="CHEBI:29103"/>
        <note>ligand shared between two tetrameric partners</note>
    </ligand>
</feature>
<dbReference type="PANTHER" id="PTHR11911:SF111">
    <property type="entry name" value="INOSINE-5'-MONOPHOSPHATE DEHYDROGENASE"/>
    <property type="match status" value="1"/>
</dbReference>
<evidence type="ECO:0000256" key="1">
    <source>
        <dbReference type="ARBA" id="ARBA00001958"/>
    </source>
</evidence>
<dbReference type="InterPro" id="IPR046342">
    <property type="entry name" value="CBS_dom_sf"/>
</dbReference>
<dbReference type="GO" id="GO:0003938">
    <property type="term" value="F:IMP dehydrogenase activity"/>
    <property type="evidence" value="ECO:0007669"/>
    <property type="project" value="UniProtKB-EC"/>
</dbReference>
<dbReference type="PROSITE" id="PS00487">
    <property type="entry name" value="IMP_DH_GMP_RED"/>
    <property type="match status" value="1"/>
</dbReference>
<feature type="binding site" evidence="11">
    <location>
        <position position="314"/>
    </location>
    <ligand>
        <name>IMP</name>
        <dbReference type="ChEBI" id="CHEBI:58053"/>
    </ligand>
</feature>